<proteinExistence type="predicted"/>
<name>A0A2H6KJG4_9APIC</name>
<dbReference type="AlphaFoldDB" id="A0A2H6KJG4"/>
<evidence type="ECO:0000313" key="2">
    <source>
        <dbReference type="Proteomes" id="UP000236319"/>
    </source>
</evidence>
<dbReference type="RefSeq" id="XP_028869386.1">
    <property type="nucleotide sequence ID" value="XM_029013553.1"/>
</dbReference>
<gene>
    <name evidence="1" type="ORF">BOVATA_046360</name>
</gene>
<evidence type="ECO:0000313" key="1">
    <source>
        <dbReference type="EMBL" id="GBE63143.1"/>
    </source>
</evidence>
<protein>
    <submittedName>
        <fullName evidence="1">Dehydrogenase domain-containing protein, putative</fullName>
    </submittedName>
</protein>
<reference evidence="1 2" key="1">
    <citation type="journal article" date="2017" name="BMC Genomics">
        <title>Whole-genome assembly of Babesia ovata and comparative genomics between closely related pathogens.</title>
        <authorList>
            <person name="Yamagishi J."/>
            <person name="Asada M."/>
            <person name="Hakimi H."/>
            <person name="Tanaka T.Q."/>
            <person name="Sugimoto C."/>
            <person name="Kawazu S."/>
        </authorList>
    </citation>
    <scope>NUCLEOTIDE SEQUENCE [LARGE SCALE GENOMIC DNA]</scope>
    <source>
        <strain evidence="1 2">Miyake</strain>
    </source>
</reference>
<organism evidence="1 2">
    <name type="scientific">Babesia ovata</name>
    <dbReference type="NCBI Taxonomy" id="189622"/>
    <lineage>
        <taxon>Eukaryota</taxon>
        <taxon>Sar</taxon>
        <taxon>Alveolata</taxon>
        <taxon>Apicomplexa</taxon>
        <taxon>Aconoidasida</taxon>
        <taxon>Piroplasmida</taxon>
        <taxon>Babesiidae</taxon>
        <taxon>Babesia</taxon>
    </lineage>
</organism>
<comment type="caution">
    <text evidence="1">The sequence shown here is derived from an EMBL/GenBank/DDBJ whole genome shotgun (WGS) entry which is preliminary data.</text>
</comment>
<dbReference type="GeneID" id="39876913"/>
<sequence length="98" mass="11006">MRSNSTLQFPQESLHPRRLILLNNPLDLRQLRRDDALQLRELGLLLLREEGVDLVGEGGEGLLDFLCESSSQRLYGLLGLLLRSFEGDDDIFGGLIQG</sequence>
<accession>A0A2H6KJG4</accession>
<keyword evidence="2" id="KW-1185">Reference proteome</keyword>
<dbReference type="Proteomes" id="UP000236319">
    <property type="component" value="Unassembled WGS sequence"/>
</dbReference>
<dbReference type="EMBL" id="BDSA01000017">
    <property type="protein sequence ID" value="GBE63143.1"/>
    <property type="molecule type" value="Genomic_DNA"/>
</dbReference>
<dbReference type="VEuPathDB" id="PiroplasmaDB:BOVATA_046360"/>